<dbReference type="SMART" id="SM00741">
    <property type="entry name" value="SapB"/>
    <property type="match status" value="1"/>
</dbReference>
<reference evidence="3" key="3">
    <citation type="submission" date="2025-09" db="UniProtKB">
        <authorList>
            <consortium name="Ensembl"/>
        </authorList>
    </citation>
    <scope>IDENTIFICATION</scope>
</reference>
<dbReference type="InterPro" id="IPR011001">
    <property type="entry name" value="Saposin-like"/>
</dbReference>
<evidence type="ECO:0000313" key="4">
    <source>
        <dbReference type="Proteomes" id="UP000005226"/>
    </source>
</evidence>
<accession>A0A3B5KEF2</accession>
<dbReference type="InterPro" id="IPR008139">
    <property type="entry name" value="SaposinB_dom"/>
</dbReference>
<feature type="domain" description="Saposin B-type" evidence="2">
    <location>
        <begin position="48"/>
        <end position="130"/>
    </location>
</feature>
<evidence type="ECO:0000256" key="1">
    <source>
        <dbReference type="ARBA" id="ARBA00023157"/>
    </source>
</evidence>
<reference evidence="3 4" key="1">
    <citation type="journal article" date="2011" name="Genome Biol. Evol.">
        <title>Integration of the genetic map and genome assembly of fugu facilitates insights into distinct features of genome evolution in teleosts and mammals.</title>
        <authorList>
            <person name="Kai W."/>
            <person name="Kikuchi K."/>
            <person name="Tohari S."/>
            <person name="Chew A.K."/>
            <person name="Tay A."/>
            <person name="Fujiwara A."/>
            <person name="Hosoya S."/>
            <person name="Suetake H."/>
            <person name="Naruse K."/>
            <person name="Brenner S."/>
            <person name="Suzuki Y."/>
            <person name="Venkatesh B."/>
        </authorList>
    </citation>
    <scope>NUCLEOTIDE SEQUENCE [LARGE SCALE GENOMIC DNA]</scope>
</reference>
<proteinExistence type="predicted"/>
<organism evidence="3 4">
    <name type="scientific">Takifugu rubripes</name>
    <name type="common">Japanese pufferfish</name>
    <name type="synonym">Fugu rubripes</name>
    <dbReference type="NCBI Taxonomy" id="31033"/>
    <lineage>
        <taxon>Eukaryota</taxon>
        <taxon>Metazoa</taxon>
        <taxon>Chordata</taxon>
        <taxon>Craniata</taxon>
        <taxon>Vertebrata</taxon>
        <taxon>Euteleostomi</taxon>
        <taxon>Actinopterygii</taxon>
        <taxon>Neopterygii</taxon>
        <taxon>Teleostei</taxon>
        <taxon>Neoteleostei</taxon>
        <taxon>Acanthomorphata</taxon>
        <taxon>Eupercaria</taxon>
        <taxon>Tetraodontiformes</taxon>
        <taxon>Tetradontoidea</taxon>
        <taxon>Tetraodontidae</taxon>
        <taxon>Takifugu</taxon>
    </lineage>
</organism>
<evidence type="ECO:0000313" key="3">
    <source>
        <dbReference type="Ensembl" id="ENSTRUP00000054407.2"/>
    </source>
</evidence>
<dbReference type="GO" id="GO:0031640">
    <property type="term" value="P:killing of cells of another organism"/>
    <property type="evidence" value="ECO:0007669"/>
    <property type="project" value="TreeGrafter"/>
</dbReference>
<dbReference type="GO" id="GO:0042742">
    <property type="term" value="P:defense response to bacterium"/>
    <property type="evidence" value="ECO:0007669"/>
    <property type="project" value="InterPro"/>
</dbReference>
<dbReference type="InterPro" id="IPR038847">
    <property type="entry name" value="Granulysin-like"/>
</dbReference>
<sequence>MILKLPLRFLLKSHASTFDLGGESSLLPLGEILTARGDCWQVLRDEAFPGSCRVCKMIVSKVIKSLGSDHSRVMNIIHFNTFSVCKKTGPLRSLCNKVLSRFKDKLMSALEQGGRPQQICVRLKLCRRKRTIYK</sequence>
<dbReference type="Gene3D" id="1.10.225.10">
    <property type="entry name" value="Saposin-like"/>
    <property type="match status" value="1"/>
</dbReference>
<dbReference type="STRING" id="31033.ENSTRUP00000054407"/>
<keyword evidence="1" id="KW-1015">Disulfide bond</keyword>
<dbReference type="Proteomes" id="UP000005226">
    <property type="component" value="Chromosome 2"/>
</dbReference>
<reference evidence="3" key="2">
    <citation type="submission" date="2025-08" db="UniProtKB">
        <authorList>
            <consortium name="Ensembl"/>
        </authorList>
    </citation>
    <scope>IDENTIFICATION</scope>
</reference>
<dbReference type="GO" id="GO:0061844">
    <property type="term" value="P:antimicrobial humoral immune response mediated by antimicrobial peptide"/>
    <property type="evidence" value="ECO:0007669"/>
    <property type="project" value="TreeGrafter"/>
</dbReference>
<keyword evidence="4" id="KW-1185">Reference proteome</keyword>
<dbReference type="InterPro" id="IPR008138">
    <property type="entry name" value="SapB_2"/>
</dbReference>
<dbReference type="SUPFAM" id="SSF47862">
    <property type="entry name" value="Saposin"/>
    <property type="match status" value="1"/>
</dbReference>
<dbReference type="AlphaFoldDB" id="A0A3B5KEF2"/>
<dbReference type="PANTHER" id="PTHR15541">
    <property type="entry name" value="GRANULYSIN RELATED"/>
    <property type="match status" value="1"/>
</dbReference>
<name>A0A3B5KEF2_TAKRU</name>
<evidence type="ECO:0000259" key="2">
    <source>
        <dbReference type="PROSITE" id="PS50015"/>
    </source>
</evidence>
<dbReference type="PANTHER" id="PTHR15541:SF2">
    <property type="entry name" value="GRANULYSIN"/>
    <property type="match status" value="1"/>
</dbReference>
<dbReference type="GO" id="GO:0044194">
    <property type="term" value="C:cytolytic granule"/>
    <property type="evidence" value="ECO:0007669"/>
    <property type="project" value="TreeGrafter"/>
</dbReference>
<dbReference type="InParanoid" id="A0A3B5KEF2"/>
<dbReference type="PROSITE" id="PS50015">
    <property type="entry name" value="SAP_B"/>
    <property type="match status" value="1"/>
</dbReference>
<dbReference type="Pfam" id="PF03489">
    <property type="entry name" value="SapB_2"/>
    <property type="match status" value="1"/>
</dbReference>
<dbReference type="Ensembl" id="ENSTRUT00000049821.2">
    <property type="protein sequence ID" value="ENSTRUP00000054407.2"/>
    <property type="gene ID" value="ENSTRUG00000025295.2"/>
</dbReference>
<dbReference type="GeneTree" id="ENSGT00940000175159"/>
<protein>
    <recommendedName>
        <fullName evidence="2">Saposin B-type domain-containing protein</fullName>
    </recommendedName>
</protein>